<keyword evidence="1 5" id="KW-0723">Serine/threonine-protein kinase</keyword>
<proteinExistence type="inferred from homology"/>
<dbReference type="GO" id="GO:0004674">
    <property type="term" value="F:protein serine/threonine kinase activity"/>
    <property type="evidence" value="ECO:0007669"/>
    <property type="project" value="UniProtKB-UniRule"/>
</dbReference>
<dbReference type="GO" id="GO:0016776">
    <property type="term" value="F:phosphotransferase activity, phosphate group as acceptor"/>
    <property type="evidence" value="ECO:0007669"/>
    <property type="project" value="UniProtKB-UniRule"/>
</dbReference>
<dbReference type="EC" id="2.7.11.32" evidence="5"/>
<evidence type="ECO:0000256" key="5">
    <source>
        <dbReference type="HAMAP-Rule" id="MF_00921"/>
    </source>
</evidence>
<evidence type="ECO:0000313" key="7">
    <source>
        <dbReference type="Proteomes" id="UP000785783"/>
    </source>
</evidence>
<sequence length="278" mass="30871">MAVTPFHLHLISDSTGETVQAVARAVCAQFVDAEPQEHIYGLVRGTKALARALQEMRANPGPVMYSILDDGLRSELHAACDKMGVPCLSLLQPFVNSLAPHLGVEIANKPGSQHALDTDYFRRINALNYTIQHDDGQSQGDLNEADIVLTGVSRTSKTPTCIYLANRGYKAANVPLVPGMEPPRELLEARHPLIVGLTNSPERLQAIRRNRLLTLNEDNETEYIDPELIRGEVAEARRLFTKQKWPVIDVSRRSVEEIASAILNLYQEHEKTRHQTGA</sequence>
<comment type="caution">
    <text evidence="6">The sequence shown here is derived from an EMBL/GenBank/DDBJ whole genome shotgun (WGS) entry which is preliminary data.</text>
</comment>
<evidence type="ECO:0000256" key="1">
    <source>
        <dbReference type="ARBA" id="ARBA00022527"/>
    </source>
</evidence>
<dbReference type="GO" id="GO:0043531">
    <property type="term" value="F:ADP binding"/>
    <property type="evidence" value="ECO:0007669"/>
    <property type="project" value="UniProtKB-UniRule"/>
</dbReference>
<protein>
    <recommendedName>
        <fullName evidence="5">Putative pyruvate, phosphate dikinase regulatory protein</fullName>
        <shortName evidence="5">PPDK regulatory protein</shortName>
        <ecNumber evidence="5">2.7.11.32</ecNumber>
        <ecNumber evidence="5">2.7.4.27</ecNumber>
    </recommendedName>
</protein>
<dbReference type="NCBIfam" id="NF003742">
    <property type="entry name" value="PRK05339.1"/>
    <property type="match status" value="1"/>
</dbReference>
<keyword evidence="4 5" id="KW-0418">Kinase</keyword>
<dbReference type="AlphaFoldDB" id="A0A937L3Z0"/>
<dbReference type="PANTHER" id="PTHR31756">
    <property type="entry name" value="PYRUVATE, PHOSPHATE DIKINASE REGULATORY PROTEIN 1, CHLOROPLASTIC"/>
    <property type="match status" value="1"/>
</dbReference>
<name>A0A937L3Z0_9PROT</name>
<organism evidence="6 7">
    <name type="scientific">PS1 clade bacterium</name>
    <dbReference type="NCBI Taxonomy" id="2175152"/>
    <lineage>
        <taxon>Bacteria</taxon>
        <taxon>Pseudomonadati</taxon>
        <taxon>Pseudomonadota</taxon>
        <taxon>Alphaproteobacteria</taxon>
        <taxon>PS1 clade</taxon>
    </lineage>
</organism>
<evidence type="ECO:0000256" key="3">
    <source>
        <dbReference type="ARBA" id="ARBA00022741"/>
    </source>
</evidence>
<comment type="similarity">
    <text evidence="5">Belongs to the pyruvate, phosphate/water dikinase regulatory protein family. PDRP subfamily.</text>
</comment>
<gene>
    <name evidence="6" type="ORF">ISQ19_05340</name>
</gene>
<accession>A0A937L3Z0</accession>
<dbReference type="Proteomes" id="UP000785783">
    <property type="component" value="Unassembled WGS sequence"/>
</dbReference>
<evidence type="ECO:0000313" key="6">
    <source>
        <dbReference type="EMBL" id="MBL6762104.1"/>
    </source>
</evidence>
<dbReference type="EC" id="2.7.4.27" evidence="5"/>
<evidence type="ECO:0000256" key="4">
    <source>
        <dbReference type="ARBA" id="ARBA00022777"/>
    </source>
</evidence>
<dbReference type="Pfam" id="PF03618">
    <property type="entry name" value="Kinase-PPPase"/>
    <property type="match status" value="1"/>
</dbReference>
<keyword evidence="2 5" id="KW-0808">Transferase</keyword>
<dbReference type="GO" id="GO:0005524">
    <property type="term" value="F:ATP binding"/>
    <property type="evidence" value="ECO:0007669"/>
    <property type="project" value="InterPro"/>
</dbReference>
<feature type="binding site" evidence="5">
    <location>
        <begin position="151"/>
        <end position="158"/>
    </location>
    <ligand>
        <name>ADP</name>
        <dbReference type="ChEBI" id="CHEBI:456216"/>
    </ligand>
</feature>
<dbReference type="HAMAP" id="MF_00921">
    <property type="entry name" value="PDRP"/>
    <property type="match status" value="1"/>
</dbReference>
<dbReference type="EMBL" id="JADHOK010000072">
    <property type="protein sequence ID" value="MBL6762104.1"/>
    <property type="molecule type" value="Genomic_DNA"/>
</dbReference>
<dbReference type="InterPro" id="IPR026565">
    <property type="entry name" value="PPDK_reg"/>
</dbReference>
<comment type="function">
    <text evidence="5">Bifunctional serine/threonine kinase and phosphorylase involved in the regulation of the pyruvate, phosphate dikinase (PPDK) by catalyzing its phosphorylation/dephosphorylation.</text>
</comment>
<evidence type="ECO:0000256" key="2">
    <source>
        <dbReference type="ARBA" id="ARBA00022679"/>
    </source>
</evidence>
<comment type="catalytic activity">
    <reaction evidence="5">
        <text>N(tele)-phospho-L-histidyl/L-threonyl-[pyruvate, phosphate dikinase] + ADP = N(tele)-phospho-L-histidyl/O-phospho-L-threonyl-[pyruvate, phosphate dikinase] + AMP + H(+)</text>
        <dbReference type="Rhea" id="RHEA:43692"/>
        <dbReference type="Rhea" id="RHEA-COMP:10650"/>
        <dbReference type="Rhea" id="RHEA-COMP:10651"/>
        <dbReference type="ChEBI" id="CHEBI:15378"/>
        <dbReference type="ChEBI" id="CHEBI:30013"/>
        <dbReference type="ChEBI" id="CHEBI:61977"/>
        <dbReference type="ChEBI" id="CHEBI:83586"/>
        <dbReference type="ChEBI" id="CHEBI:456215"/>
        <dbReference type="ChEBI" id="CHEBI:456216"/>
        <dbReference type="EC" id="2.7.11.32"/>
    </reaction>
</comment>
<reference evidence="6" key="1">
    <citation type="submission" date="2020-10" db="EMBL/GenBank/DDBJ databases">
        <title>Microbiome of the Black Sea water column analyzed by genome centric metagenomics.</title>
        <authorList>
            <person name="Cabello-Yeves P.J."/>
            <person name="Callieri C."/>
            <person name="Picazo A."/>
            <person name="Mehrshad M."/>
            <person name="Haro-Moreno J.M."/>
            <person name="Roda-Garcia J."/>
            <person name="Dzembekova N."/>
            <person name="Slabakova V."/>
            <person name="Slabakova N."/>
            <person name="Moncheva S."/>
            <person name="Rodriguez-Valera F."/>
        </authorList>
    </citation>
    <scope>NUCLEOTIDE SEQUENCE</scope>
    <source>
        <strain evidence="6">BS307-5m-G5</strain>
    </source>
</reference>
<dbReference type="PANTHER" id="PTHR31756:SF3">
    <property type="entry name" value="PYRUVATE, PHOSPHATE DIKINASE REGULATORY PROTEIN 1, CHLOROPLASTIC"/>
    <property type="match status" value="1"/>
</dbReference>
<keyword evidence="3 5" id="KW-0547">Nucleotide-binding</keyword>
<comment type="catalytic activity">
    <reaction evidence="5">
        <text>N(tele)-phospho-L-histidyl/O-phospho-L-threonyl-[pyruvate, phosphate dikinase] + phosphate + H(+) = N(tele)-phospho-L-histidyl/L-threonyl-[pyruvate, phosphate dikinase] + diphosphate</text>
        <dbReference type="Rhea" id="RHEA:43696"/>
        <dbReference type="Rhea" id="RHEA-COMP:10650"/>
        <dbReference type="Rhea" id="RHEA-COMP:10651"/>
        <dbReference type="ChEBI" id="CHEBI:15378"/>
        <dbReference type="ChEBI" id="CHEBI:30013"/>
        <dbReference type="ChEBI" id="CHEBI:33019"/>
        <dbReference type="ChEBI" id="CHEBI:43474"/>
        <dbReference type="ChEBI" id="CHEBI:61977"/>
        <dbReference type="ChEBI" id="CHEBI:83586"/>
        <dbReference type="EC" id="2.7.4.27"/>
    </reaction>
</comment>
<dbReference type="InterPro" id="IPR005177">
    <property type="entry name" value="Kinase-pyrophosphorylase"/>
</dbReference>